<dbReference type="InterPro" id="IPR044614">
    <property type="entry name" value="STR10"/>
</dbReference>
<protein>
    <recommendedName>
        <fullName evidence="1">Rhodanese domain-containing protein</fullName>
    </recommendedName>
</protein>
<dbReference type="Pfam" id="PF00581">
    <property type="entry name" value="Rhodanese"/>
    <property type="match status" value="1"/>
</dbReference>
<evidence type="ECO:0000313" key="2">
    <source>
        <dbReference type="EMBL" id="CAA7406264.1"/>
    </source>
</evidence>
<dbReference type="PROSITE" id="PS50206">
    <property type="entry name" value="RHODANESE_3"/>
    <property type="match status" value="1"/>
</dbReference>
<dbReference type="OrthoDB" id="566238at2759"/>
<dbReference type="InterPro" id="IPR001763">
    <property type="entry name" value="Rhodanese-like_dom"/>
</dbReference>
<evidence type="ECO:0000313" key="3">
    <source>
        <dbReference type="Proteomes" id="UP000663760"/>
    </source>
</evidence>
<feature type="domain" description="Rhodanese" evidence="1">
    <location>
        <begin position="51"/>
        <end position="175"/>
    </location>
</feature>
<evidence type="ECO:0000259" key="1">
    <source>
        <dbReference type="PROSITE" id="PS50206"/>
    </source>
</evidence>
<proteinExistence type="predicted"/>
<reference evidence="2" key="1">
    <citation type="submission" date="2020-02" db="EMBL/GenBank/DDBJ databases">
        <authorList>
            <person name="Scholz U."/>
            <person name="Mascher M."/>
            <person name="Fiebig A."/>
        </authorList>
    </citation>
    <scope>NUCLEOTIDE SEQUENCE</scope>
</reference>
<dbReference type="GO" id="GO:0009507">
    <property type="term" value="C:chloroplast"/>
    <property type="evidence" value="ECO:0007669"/>
    <property type="project" value="TreeGrafter"/>
</dbReference>
<accession>A0A7I8LAE5</accession>
<keyword evidence="3" id="KW-1185">Reference proteome</keyword>
<name>A0A7I8LAE5_SPIIN</name>
<dbReference type="InterPro" id="IPR036873">
    <property type="entry name" value="Rhodanese-like_dom_sf"/>
</dbReference>
<organism evidence="2 3">
    <name type="scientific">Spirodela intermedia</name>
    <name type="common">Intermediate duckweed</name>
    <dbReference type="NCBI Taxonomy" id="51605"/>
    <lineage>
        <taxon>Eukaryota</taxon>
        <taxon>Viridiplantae</taxon>
        <taxon>Streptophyta</taxon>
        <taxon>Embryophyta</taxon>
        <taxon>Tracheophyta</taxon>
        <taxon>Spermatophyta</taxon>
        <taxon>Magnoliopsida</taxon>
        <taxon>Liliopsida</taxon>
        <taxon>Araceae</taxon>
        <taxon>Lemnoideae</taxon>
        <taxon>Spirodela</taxon>
    </lineage>
</organism>
<dbReference type="SUPFAM" id="SSF52821">
    <property type="entry name" value="Rhodanese/Cell cycle control phosphatase"/>
    <property type="match status" value="1"/>
</dbReference>
<dbReference type="SMART" id="SM00450">
    <property type="entry name" value="RHOD"/>
    <property type="match status" value="1"/>
</dbReference>
<sequence length="206" mass="21974">MVAVLDLVPSLGKNLVAGTRAQVGSSGRGKELIRTGAVRAIPPAEAAAALAGGGFRLLDIRPEWERSKARVRDSLHVPLFVEDTDGGPLTLLKKSVHFGYIGLWTGQLLTTFNGDFLGQVQTVVPDKEEKLLVACGEGLRSMIAVSMLHAGGYRNLGWLAGGFNRSKGADFPEVEGETELRYATAGGASYIFLRLLLLLQVLGKDS</sequence>
<dbReference type="Proteomes" id="UP000663760">
    <property type="component" value="Chromosome 12"/>
</dbReference>
<dbReference type="AlphaFoldDB" id="A0A7I8LAE5"/>
<dbReference type="CDD" id="cd00158">
    <property type="entry name" value="RHOD"/>
    <property type="match status" value="1"/>
</dbReference>
<gene>
    <name evidence="2" type="ORF">SI8410_12016942</name>
</gene>
<dbReference type="FunFam" id="3.40.250.10:FF:000047">
    <property type="entry name" value="Rhodanese-like domain-containing protein 10"/>
    <property type="match status" value="1"/>
</dbReference>
<dbReference type="PANTHER" id="PTHR45510:SF1">
    <property type="entry name" value="RHODANESE-LIKE DOMAIN-CONTAINING PROTEIN 10"/>
    <property type="match status" value="1"/>
</dbReference>
<dbReference type="EMBL" id="LR746275">
    <property type="protein sequence ID" value="CAA7406264.1"/>
    <property type="molecule type" value="Genomic_DNA"/>
</dbReference>
<dbReference type="PANTHER" id="PTHR45510">
    <property type="entry name" value="RHODANESE-LIKE DOMAIN-CONTAINING PROTEIN 10"/>
    <property type="match status" value="1"/>
</dbReference>
<dbReference type="Gene3D" id="3.40.250.10">
    <property type="entry name" value="Rhodanese-like domain"/>
    <property type="match status" value="1"/>
</dbReference>